<feature type="compositionally biased region" description="Basic residues" evidence="1">
    <location>
        <begin position="245"/>
        <end position="256"/>
    </location>
</feature>
<dbReference type="PANTHER" id="PTHR13018">
    <property type="entry name" value="PROBABLE MEMBRANE PROTEIN DUF221-RELATED"/>
    <property type="match status" value="1"/>
</dbReference>
<accession>A0A433Q885</accession>
<keyword evidence="2" id="KW-0472">Membrane</keyword>
<dbReference type="GO" id="GO:0005227">
    <property type="term" value="F:calcium-activated cation channel activity"/>
    <property type="evidence" value="ECO:0007669"/>
    <property type="project" value="InterPro"/>
</dbReference>
<keyword evidence="2" id="KW-0812">Transmembrane</keyword>
<evidence type="ECO:0000256" key="1">
    <source>
        <dbReference type="SAM" id="MobiDB-lite"/>
    </source>
</evidence>
<evidence type="ECO:0000313" key="6">
    <source>
        <dbReference type="Proteomes" id="UP000274822"/>
    </source>
</evidence>
<feature type="region of interest" description="Disordered" evidence="1">
    <location>
        <begin position="244"/>
        <end position="284"/>
    </location>
</feature>
<evidence type="ECO:0000259" key="3">
    <source>
        <dbReference type="Pfam" id="PF13967"/>
    </source>
</evidence>
<organism evidence="5 6">
    <name type="scientific">Jimgerdemannia flammicorona</name>
    <dbReference type="NCBI Taxonomy" id="994334"/>
    <lineage>
        <taxon>Eukaryota</taxon>
        <taxon>Fungi</taxon>
        <taxon>Fungi incertae sedis</taxon>
        <taxon>Mucoromycota</taxon>
        <taxon>Mucoromycotina</taxon>
        <taxon>Endogonomycetes</taxon>
        <taxon>Endogonales</taxon>
        <taxon>Endogonaceae</taxon>
        <taxon>Jimgerdemannia</taxon>
    </lineage>
</organism>
<gene>
    <name evidence="5" type="ORF">BC938DRAFT_471401</name>
</gene>
<feature type="domain" description="CSC1/OSCA1-like cytosolic" evidence="4">
    <location>
        <begin position="173"/>
        <end position="506"/>
    </location>
</feature>
<dbReference type="InterPro" id="IPR032880">
    <property type="entry name" value="CSC1/OSCA1-like_N"/>
</dbReference>
<keyword evidence="2" id="KW-1133">Transmembrane helix</keyword>
<name>A0A433Q885_9FUNG</name>
<protein>
    <submittedName>
        <fullName evidence="5">Late exocytosis, associated with Golgi transport-domain-containing protein</fullName>
    </submittedName>
</protein>
<dbReference type="PANTHER" id="PTHR13018:SF139">
    <property type="entry name" value="PHOSPHATE METABOLISM PROTEIN 7"/>
    <property type="match status" value="1"/>
</dbReference>
<dbReference type="Pfam" id="PF14703">
    <property type="entry name" value="PHM7_cyt"/>
    <property type="match status" value="1"/>
</dbReference>
<dbReference type="InterPro" id="IPR027815">
    <property type="entry name" value="CSC1/OSCA1-like_cyt"/>
</dbReference>
<feature type="transmembrane region" description="Helical" evidence="2">
    <location>
        <begin position="128"/>
        <end position="151"/>
    </location>
</feature>
<evidence type="ECO:0000313" key="5">
    <source>
        <dbReference type="EMBL" id="RUS25975.1"/>
    </source>
</evidence>
<dbReference type="AlphaFoldDB" id="A0A433Q885"/>
<evidence type="ECO:0000259" key="4">
    <source>
        <dbReference type="Pfam" id="PF14703"/>
    </source>
</evidence>
<keyword evidence="6" id="KW-1185">Reference proteome</keyword>
<evidence type="ECO:0000256" key="2">
    <source>
        <dbReference type="SAM" id="Phobius"/>
    </source>
</evidence>
<dbReference type="Proteomes" id="UP000274822">
    <property type="component" value="Unassembled WGS sequence"/>
</dbReference>
<sequence>MTLSIRITIPSLFLSTTPRNPTNPIPLYPFSWLVHSITLPEHFYLTHTGLDTTMYLRFLKMAVHFLLLNGIIVCCALLPIHWYAQPPPAEWYDGSPNSNQSVILDQMRSNSTLAYLNVSNVPEGSNLLWAHLVMCYVITISWLWLLFTNYWDYMNMFRIYMSRLAQRGDKVTRTVMVSHVPHELRNDASLAAYFNGLGFGEVEEVRIMRMVGKLERKMERRERTLVLLEKSCIELGRNVVAGVERKRRKKEKRGKSKNVTSLGSGRRQEEEEEEEEEGGKKTLEMVEYVDGKPPLPTNTINDPDQARHILPDKQLINPSSSASASIISTASTSASMSSPIDRRMSATSMLDLIIPPTPGLPMQNHNRFSTTSAASNLDPTELWRILFTLPTSSLTTFTPTHAVRDLHLQLPLLNRTVSIPTTSPYHAKKVPSIPHYAHTLASLTARISELRNVDVSARYYKPTGTAFVTFKDWKAAQVCAQSVVCWKPGVVETSLAPEPRDLLWRNLMHRGTRGKLEGAVRQFIVLAAVW</sequence>
<proteinExistence type="predicted"/>
<reference evidence="5 6" key="1">
    <citation type="journal article" date="2018" name="New Phytol.">
        <title>Phylogenomics of Endogonaceae and evolution of mycorrhizas within Mucoromycota.</title>
        <authorList>
            <person name="Chang Y."/>
            <person name="Desiro A."/>
            <person name="Na H."/>
            <person name="Sandor L."/>
            <person name="Lipzen A."/>
            <person name="Clum A."/>
            <person name="Barry K."/>
            <person name="Grigoriev I.V."/>
            <person name="Martin F.M."/>
            <person name="Stajich J.E."/>
            <person name="Smith M.E."/>
            <person name="Bonito G."/>
            <person name="Spatafora J.W."/>
        </authorList>
    </citation>
    <scope>NUCLEOTIDE SEQUENCE [LARGE SCALE GENOMIC DNA]</scope>
    <source>
        <strain evidence="5 6">AD002</strain>
    </source>
</reference>
<feature type="transmembrane region" description="Helical" evidence="2">
    <location>
        <begin position="62"/>
        <end position="84"/>
    </location>
</feature>
<feature type="domain" description="CSC1/OSCA1-like N-terminal transmembrane" evidence="3">
    <location>
        <begin position="18"/>
        <end position="148"/>
    </location>
</feature>
<comment type="caution">
    <text evidence="5">The sequence shown here is derived from an EMBL/GenBank/DDBJ whole genome shotgun (WGS) entry which is preliminary data.</text>
</comment>
<dbReference type="Pfam" id="PF13967">
    <property type="entry name" value="RSN1_TM"/>
    <property type="match status" value="1"/>
</dbReference>
<dbReference type="InterPro" id="IPR045122">
    <property type="entry name" value="Csc1-like"/>
</dbReference>
<dbReference type="GO" id="GO:0005886">
    <property type="term" value="C:plasma membrane"/>
    <property type="evidence" value="ECO:0007669"/>
    <property type="project" value="TreeGrafter"/>
</dbReference>
<dbReference type="EMBL" id="RBNJ01011547">
    <property type="protein sequence ID" value="RUS25975.1"/>
    <property type="molecule type" value="Genomic_DNA"/>
</dbReference>